<name>E1IBQ7_9CHLR</name>
<evidence type="ECO:0000313" key="1">
    <source>
        <dbReference type="EMBL" id="EFO81359.1"/>
    </source>
</evidence>
<dbReference type="InterPro" id="IPR047589">
    <property type="entry name" value="DUF11_rpt"/>
</dbReference>
<accession>E1IBQ7</accession>
<organism evidence="1 2">
    <name type="scientific">Oscillochloris trichoides DG-6</name>
    <dbReference type="NCBI Taxonomy" id="765420"/>
    <lineage>
        <taxon>Bacteria</taxon>
        <taxon>Bacillati</taxon>
        <taxon>Chloroflexota</taxon>
        <taxon>Chloroflexia</taxon>
        <taxon>Chloroflexales</taxon>
        <taxon>Chloroflexineae</taxon>
        <taxon>Oscillochloridaceae</taxon>
        <taxon>Oscillochloris</taxon>
    </lineage>
</organism>
<comment type="caution">
    <text evidence="1">The sequence shown here is derived from an EMBL/GenBank/DDBJ whole genome shotgun (WGS) entry which is preliminary data.</text>
</comment>
<reference evidence="1 2" key="1">
    <citation type="journal article" date="2011" name="J. Bacteriol.">
        <title>Draft genome sequence of the anoxygenic filamentous phototrophic bacterium Oscillochloris trichoides subsp. DG-6.</title>
        <authorList>
            <person name="Kuznetsov B.B."/>
            <person name="Ivanovsky R.N."/>
            <person name="Keppen O.I."/>
            <person name="Sukhacheva M.V."/>
            <person name="Bumazhkin B.K."/>
            <person name="Patutina E.O."/>
            <person name="Beletsky A.V."/>
            <person name="Mardanov A.V."/>
            <person name="Baslerov R.V."/>
            <person name="Panteleeva A.N."/>
            <person name="Kolganova T.V."/>
            <person name="Ravin N.V."/>
            <person name="Skryabin K.G."/>
        </authorList>
    </citation>
    <scope>NUCLEOTIDE SEQUENCE [LARGE SCALE GENOMIC DNA]</scope>
    <source>
        <strain evidence="1 2">DG-6</strain>
    </source>
</reference>
<proteinExistence type="predicted"/>
<gene>
    <name evidence="1" type="ORF">OSCT_0758</name>
</gene>
<dbReference type="eggNOG" id="ENOG5030IV9">
    <property type="taxonomic scope" value="Bacteria"/>
</dbReference>
<dbReference type="NCBIfam" id="TIGR01451">
    <property type="entry name" value="B_ant_repeat"/>
    <property type="match status" value="1"/>
</dbReference>
<protein>
    <submittedName>
        <fullName evidence="1">Uncharacterized protein</fullName>
    </submittedName>
</protein>
<dbReference type="HOGENOM" id="CLU_560013_0_0_0"/>
<evidence type="ECO:0000313" key="2">
    <source>
        <dbReference type="Proteomes" id="UP000054010"/>
    </source>
</evidence>
<keyword evidence="2" id="KW-1185">Reference proteome</keyword>
<dbReference type="Proteomes" id="UP000054010">
    <property type="component" value="Unassembled WGS sequence"/>
</dbReference>
<sequence length="487" mass="51929">MVGQVFAAAPEGYVEVALTNGGFELGDDTGWSFNQTISQMQGQAWAEGPDAQGFTADSDPLFDDIYGKPNGMQMPNMQGIPGNPKLTQTGCAVMPLFIDDYPPDLKYIYEGKYTIAMISASILSAYGTNHCPSAAYAFSAKAGDLLSFAWAPVVASMDQEGKPAPGIWAYSDTFALVINTDTGAIQQLFHEYVPGVDIGEEPTFPWSDFIGEISPNVCAASTCNLQFVLINGVYNPLNMGNIIQGVTLLDNLQLFSKLPTAEAKPADVHVVITSNPNHAAAAGDVVTYTITVFNNGEGGAKNATVYLPINPDAAEVLDASFDDPDAWVSEVGEDGLIFKTGPLGSKDGTVVATIRLRVKANAPLWTLLTERALAEWTDWADDGSTLSNQPSVQVAPANDARESYTLVVEPGTDGHILFSSTIFAPGEPVGVWYNTPEGAVVAGPTYYAEEDGSLAVDFNSTDLPAGNYSMVFYGHWTEFTVVGAFRK</sequence>
<dbReference type="AlphaFoldDB" id="E1IBQ7"/>
<dbReference type="EMBL" id="ADVR01000014">
    <property type="protein sequence ID" value="EFO81359.1"/>
    <property type="molecule type" value="Genomic_DNA"/>
</dbReference>
<dbReference type="STRING" id="765420.OSCT_0758"/>